<feature type="domain" description="AstE/AspA barrel-sandwich hybrid" evidence="7">
    <location>
        <begin position="255"/>
        <end position="328"/>
    </location>
</feature>
<comment type="function">
    <text evidence="5">Transforms N(2)-succinylglutamate into succinate and glutamate.</text>
</comment>
<comment type="catalytic activity">
    <reaction evidence="5">
        <text>N-succinyl-L-glutamate + H2O = L-glutamate + succinate</text>
        <dbReference type="Rhea" id="RHEA:15169"/>
        <dbReference type="ChEBI" id="CHEBI:15377"/>
        <dbReference type="ChEBI" id="CHEBI:29985"/>
        <dbReference type="ChEBI" id="CHEBI:30031"/>
        <dbReference type="ChEBI" id="CHEBI:58763"/>
        <dbReference type="EC" id="3.5.1.96"/>
    </reaction>
</comment>
<dbReference type="Proteomes" id="UP000252086">
    <property type="component" value="Unassembled WGS sequence"/>
</dbReference>
<comment type="caution">
    <text evidence="9">The sequence shown here is derived from an EMBL/GenBank/DDBJ whole genome shotgun (WGS) entry which is preliminary data.</text>
</comment>
<comment type="cofactor">
    <cofactor evidence="5">
        <name>Zn(2+)</name>
        <dbReference type="ChEBI" id="CHEBI:29105"/>
    </cofactor>
    <text evidence="5">Binds 1 zinc ion per subunit.</text>
</comment>
<dbReference type="NCBIfam" id="TIGR03242">
    <property type="entry name" value="arg_catab_astE"/>
    <property type="match status" value="1"/>
</dbReference>
<dbReference type="PANTHER" id="PTHR15162">
    <property type="entry name" value="ASPARTOACYLASE"/>
    <property type="match status" value="1"/>
</dbReference>
<dbReference type="HAMAP" id="MF_00767">
    <property type="entry name" value="Arg_catab_AstE"/>
    <property type="match status" value="1"/>
</dbReference>
<feature type="active site" evidence="5">
    <location>
        <position position="217"/>
    </location>
</feature>
<dbReference type="NCBIfam" id="NF003706">
    <property type="entry name" value="PRK05324.1"/>
    <property type="match status" value="1"/>
</dbReference>
<evidence type="ECO:0000256" key="6">
    <source>
        <dbReference type="NCBIfam" id="TIGR03242"/>
    </source>
</evidence>
<keyword evidence="1 5" id="KW-0056">Arginine metabolism</keyword>
<feature type="binding site" evidence="5">
    <location>
        <position position="153"/>
    </location>
    <ligand>
        <name>Zn(2+)</name>
        <dbReference type="ChEBI" id="CHEBI:29105"/>
    </ligand>
</feature>
<accession>A0A366D4H4</accession>
<name>A0A366D4H4_9GAMM</name>
<comment type="pathway">
    <text evidence="5">Amino-acid degradation; L-arginine degradation via AST pathway; L-glutamate and succinate from L-arginine: step 5/5.</text>
</comment>
<sequence>MIVNDDFLAHTLRYPEQSDVLDFAFPSGRARVEGAGILSLEPEVKRSNVSLVLSVGIHGNETGPIELANGIVKSILAGDLVLGVRLLFIIGNPRAAIQAQRFCDVNLNRLFCGSWQSQQGYEAQRAQQLESSVKAFFDAPEAVASQKFHYDLHTAIRGSVHEKFAVHPFVPEEIYQQCQLAFLAACGIEAVLFSHQPTTTFSYHSFALHNAQAFTIELGKVRAFGENDLSSFVRMERALTELLVAGELIQDSLSDLSLYKVVDSLTKDHESYQLNIADNLENFTPFKQGFCLAESLVQRYLVEQTGDAIVFPNSKLPVGQRAGLVVRAKPMSAFNFQ</sequence>
<dbReference type="RefSeq" id="WP_113873565.1">
    <property type="nucleotide sequence ID" value="NZ_QNRF01000002.1"/>
</dbReference>
<dbReference type="GO" id="GO:0016788">
    <property type="term" value="F:hydrolase activity, acting on ester bonds"/>
    <property type="evidence" value="ECO:0007669"/>
    <property type="project" value="UniProtKB-UniRule"/>
</dbReference>
<dbReference type="InterPro" id="IPR055438">
    <property type="entry name" value="AstE_AspA_cat"/>
</dbReference>
<dbReference type="Pfam" id="PF04952">
    <property type="entry name" value="AstE_AspA_hybrid"/>
    <property type="match status" value="1"/>
</dbReference>
<comment type="similarity">
    <text evidence="5">Belongs to the AspA/AstE family. Succinylglutamate desuccinylase subfamily.</text>
</comment>
<organism evidence="9 10">
    <name type="scientific">Marinomonas aquiplantarum</name>
    <dbReference type="NCBI Taxonomy" id="491951"/>
    <lineage>
        <taxon>Bacteria</taxon>
        <taxon>Pseudomonadati</taxon>
        <taxon>Pseudomonadota</taxon>
        <taxon>Gammaproteobacteria</taxon>
        <taxon>Oceanospirillales</taxon>
        <taxon>Oceanospirillaceae</taxon>
        <taxon>Marinomonas</taxon>
    </lineage>
</organism>
<keyword evidence="4 5" id="KW-0862">Zinc</keyword>
<keyword evidence="3 5" id="KW-0378">Hydrolase</keyword>
<dbReference type="GO" id="GO:0019544">
    <property type="term" value="P:L-arginine catabolic process to L-glutamate"/>
    <property type="evidence" value="ECO:0007669"/>
    <property type="project" value="UniProtKB-UniRule"/>
</dbReference>
<dbReference type="SUPFAM" id="SSF53187">
    <property type="entry name" value="Zn-dependent exopeptidases"/>
    <property type="match status" value="1"/>
</dbReference>
<dbReference type="CDD" id="cd03855">
    <property type="entry name" value="M14_ASTE"/>
    <property type="match status" value="1"/>
</dbReference>
<dbReference type="InterPro" id="IPR050178">
    <property type="entry name" value="AspA/AstE_fam"/>
</dbReference>
<dbReference type="EC" id="3.5.1.96" evidence="5 6"/>
<dbReference type="Pfam" id="PF24827">
    <property type="entry name" value="AstE_AspA_cat"/>
    <property type="match status" value="1"/>
</dbReference>
<evidence type="ECO:0000256" key="4">
    <source>
        <dbReference type="ARBA" id="ARBA00022833"/>
    </source>
</evidence>
<dbReference type="GO" id="GO:0008270">
    <property type="term" value="F:zinc ion binding"/>
    <property type="evidence" value="ECO:0007669"/>
    <property type="project" value="UniProtKB-UniRule"/>
</dbReference>
<keyword evidence="10" id="KW-1185">Reference proteome</keyword>
<evidence type="ECO:0000259" key="8">
    <source>
        <dbReference type="Pfam" id="PF24827"/>
    </source>
</evidence>
<dbReference type="UniPathway" id="UPA00185">
    <property type="reaction ID" value="UER00283"/>
</dbReference>
<gene>
    <name evidence="5" type="primary">astE</name>
    <name evidence="9" type="ORF">DFP76_102344</name>
</gene>
<dbReference type="AlphaFoldDB" id="A0A366D4H4"/>
<dbReference type="InterPro" id="IPR016681">
    <property type="entry name" value="SuccinylGlu_desuccinylase"/>
</dbReference>
<evidence type="ECO:0000259" key="7">
    <source>
        <dbReference type="Pfam" id="PF04952"/>
    </source>
</evidence>
<evidence type="ECO:0000313" key="10">
    <source>
        <dbReference type="Proteomes" id="UP000252086"/>
    </source>
</evidence>
<evidence type="ECO:0000313" key="9">
    <source>
        <dbReference type="EMBL" id="RBO84943.1"/>
    </source>
</evidence>
<feature type="binding site" evidence="5">
    <location>
        <position position="61"/>
    </location>
    <ligand>
        <name>Zn(2+)</name>
        <dbReference type="ChEBI" id="CHEBI:29105"/>
    </ligand>
</feature>
<dbReference type="PANTHER" id="PTHR15162:SF7">
    <property type="entry name" value="SUCCINYLGLUTAMATE DESUCCINYLASE"/>
    <property type="match status" value="1"/>
</dbReference>
<feature type="binding site" evidence="5">
    <location>
        <position position="58"/>
    </location>
    <ligand>
        <name>Zn(2+)</name>
        <dbReference type="ChEBI" id="CHEBI:29105"/>
    </ligand>
</feature>
<dbReference type="Gene3D" id="2.40.50.630">
    <property type="match status" value="1"/>
</dbReference>
<evidence type="ECO:0000256" key="2">
    <source>
        <dbReference type="ARBA" id="ARBA00022723"/>
    </source>
</evidence>
<dbReference type="GO" id="GO:0019545">
    <property type="term" value="P:L-arginine catabolic process to succinate"/>
    <property type="evidence" value="ECO:0007669"/>
    <property type="project" value="UniProtKB-UniRule"/>
</dbReference>
<reference evidence="9 10" key="1">
    <citation type="submission" date="2018-06" db="EMBL/GenBank/DDBJ databases">
        <title>Genomic Encyclopedia of Type Strains, Phase III (KMG-III): the genomes of soil and plant-associated and newly described type strains.</title>
        <authorList>
            <person name="Whitman W."/>
        </authorList>
    </citation>
    <scope>NUCLEOTIDE SEQUENCE [LARGE SCALE GENOMIC DNA]</scope>
    <source>
        <strain evidence="9 10">CECT 7732</strain>
    </source>
</reference>
<evidence type="ECO:0000256" key="5">
    <source>
        <dbReference type="HAMAP-Rule" id="MF_00767"/>
    </source>
</evidence>
<feature type="domain" description="Succinylglutamate desuccinylase/Aspartoacylase catalytic" evidence="8">
    <location>
        <begin position="50"/>
        <end position="242"/>
    </location>
</feature>
<dbReference type="EMBL" id="QNRF01000002">
    <property type="protein sequence ID" value="RBO84943.1"/>
    <property type="molecule type" value="Genomic_DNA"/>
</dbReference>
<evidence type="ECO:0000256" key="1">
    <source>
        <dbReference type="ARBA" id="ARBA00022503"/>
    </source>
</evidence>
<protein>
    <recommendedName>
        <fullName evidence="5 6">Succinylglutamate desuccinylase</fullName>
        <ecNumber evidence="5 6">3.5.1.96</ecNumber>
    </recommendedName>
</protein>
<proteinExistence type="inferred from homology"/>
<dbReference type="Gene3D" id="3.40.630.10">
    <property type="entry name" value="Zn peptidases"/>
    <property type="match status" value="1"/>
</dbReference>
<dbReference type="OrthoDB" id="5290473at2"/>
<dbReference type="InterPro" id="IPR007036">
    <property type="entry name" value="Aste_AspA_hybrid_dom"/>
</dbReference>
<dbReference type="GO" id="GO:0009017">
    <property type="term" value="F:succinylglutamate desuccinylase activity"/>
    <property type="evidence" value="ECO:0007669"/>
    <property type="project" value="UniProtKB-UniRule"/>
</dbReference>
<keyword evidence="2 5" id="KW-0479">Metal-binding</keyword>
<evidence type="ECO:0000256" key="3">
    <source>
        <dbReference type="ARBA" id="ARBA00022801"/>
    </source>
</evidence>